<sequence length="249" mass="25817">MRYLHSHRRPDGLLVVTLDDPESRANRTSALFKAELDAVLTGIESADPAERPRGVILASAKAGFGVGGDLGEIASLARTGPAASLADAQRIKALFRRIETAGIPFAACLAGLAAGGAFELALACHARFCLDDPAIRLGLPEVTLGLVPGAGGLLRLVHMIGLDAALDPVLGGRLMPPREALALGLLDGLVPDPEALVAAAAAFLLAHPDPRRPWDRRGHAVPGGGAYAEPRRALRLQAETARLAAAGRD</sequence>
<feature type="non-terminal residue" evidence="1">
    <location>
        <position position="249"/>
    </location>
</feature>
<dbReference type="Pfam" id="PF00378">
    <property type="entry name" value="ECH_1"/>
    <property type="match status" value="1"/>
</dbReference>
<evidence type="ECO:0000313" key="2">
    <source>
        <dbReference type="Proteomes" id="UP000035955"/>
    </source>
</evidence>
<organism evidence="1 2">
    <name type="scientific">Methylobacterium variabile</name>
    <dbReference type="NCBI Taxonomy" id="298794"/>
    <lineage>
        <taxon>Bacteria</taxon>
        <taxon>Pseudomonadati</taxon>
        <taxon>Pseudomonadota</taxon>
        <taxon>Alphaproteobacteria</taxon>
        <taxon>Hyphomicrobiales</taxon>
        <taxon>Methylobacteriaceae</taxon>
        <taxon>Methylobacterium</taxon>
    </lineage>
</organism>
<dbReference type="InterPro" id="IPR029045">
    <property type="entry name" value="ClpP/crotonase-like_dom_sf"/>
</dbReference>
<proteinExistence type="predicted"/>
<accession>A0A0J6S667</accession>
<dbReference type="RefSeq" id="WP_048447995.1">
    <property type="nucleotide sequence ID" value="NZ_LABY01000268.1"/>
</dbReference>
<evidence type="ECO:0000313" key="1">
    <source>
        <dbReference type="EMBL" id="KMO29102.1"/>
    </source>
</evidence>
<dbReference type="Gene3D" id="3.90.226.10">
    <property type="entry name" value="2-enoyl-CoA Hydratase, Chain A, domain 1"/>
    <property type="match status" value="1"/>
</dbReference>
<dbReference type="PANTHER" id="PTHR43612:SF3">
    <property type="entry name" value="TRIFUNCTIONAL ENZYME SUBUNIT ALPHA, MITOCHONDRIAL"/>
    <property type="match status" value="1"/>
</dbReference>
<dbReference type="AlphaFoldDB" id="A0A0J6S667"/>
<dbReference type="InterPro" id="IPR001753">
    <property type="entry name" value="Enoyl-CoA_hydra/iso"/>
</dbReference>
<dbReference type="EMBL" id="LABY01000268">
    <property type="protein sequence ID" value="KMO29102.1"/>
    <property type="molecule type" value="Genomic_DNA"/>
</dbReference>
<dbReference type="SUPFAM" id="SSF52096">
    <property type="entry name" value="ClpP/crotonase"/>
    <property type="match status" value="1"/>
</dbReference>
<dbReference type="CDD" id="cd06558">
    <property type="entry name" value="crotonase-like"/>
    <property type="match status" value="1"/>
</dbReference>
<dbReference type="PATRIC" id="fig|298794.3.peg.4252"/>
<name>A0A0J6S667_9HYPH</name>
<dbReference type="PANTHER" id="PTHR43612">
    <property type="entry name" value="TRIFUNCTIONAL ENZYME SUBUNIT ALPHA"/>
    <property type="match status" value="1"/>
</dbReference>
<dbReference type="GO" id="GO:0016509">
    <property type="term" value="F:long-chain (3S)-3-hydroxyacyl-CoA dehydrogenase (NAD+) activity"/>
    <property type="evidence" value="ECO:0007669"/>
    <property type="project" value="TreeGrafter"/>
</dbReference>
<dbReference type="Proteomes" id="UP000035955">
    <property type="component" value="Unassembled WGS sequence"/>
</dbReference>
<protein>
    <recommendedName>
        <fullName evidence="3">Enoyl-CoA hydratase</fullName>
    </recommendedName>
</protein>
<evidence type="ECO:0008006" key="3">
    <source>
        <dbReference type="Google" id="ProtNLM"/>
    </source>
</evidence>
<dbReference type="GO" id="GO:0004300">
    <property type="term" value="F:enoyl-CoA hydratase activity"/>
    <property type="evidence" value="ECO:0007669"/>
    <property type="project" value="TreeGrafter"/>
</dbReference>
<keyword evidence="2" id="KW-1185">Reference proteome</keyword>
<gene>
    <name evidence="1" type="ORF">VQ02_30465</name>
</gene>
<reference evidence="1 2" key="1">
    <citation type="submission" date="2015-03" db="EMBL/GenBank/DDBJ databases">
        <title>Genome sequencing of Methylobacterium variabile DSM 16961.</title>
        <authorList>
            <person name="Chaudhry V."/>
            <person name="Patil P.B."/>
        </authorList>
    </citation>
    <scope>NUCLEOTIDE SEQUENCE [LARGE SCALE GENOMIC DNA]</scope>
    <source>
        <strain evidence="1 2">DSM 16961</strain>
    </source>
</reference>
<dbReference type="InterPro" id="IPR050136">
    <property type="entry name" value="FA_oxidation_alpha_subunit"/>
</dbReference>
<dbReference type="GO" id="GO:0006635">
    <property type="term" value="P:fatty acid beta-oxidation"/>
    <property type="evidence" value="ECO:0007669"/>
    <property type="project" value="TreeGrafter"/>
</dbReference>
<comment type="caution">
    <text evidence="1">The sequence shown here is derived from an EMBL/GenBank/DDBJ whole genome shotgun (WGS) entry which is preliminary data.</text>
</comment>